<evidence type="ECO:0000313" key="1">
    <source>
        <dbReference type="EMBL" id="MFD0724889.1"/>
    </source>
</evidence>
<dbReference type="EMBL" id="JBHTIF010000001">
    <property type="protein sequence ID" value="MFD0724889.1"/>
    <property type="molecule type" value="Genomic_DNA"/>
</dbReference>
<evidence type="ECO:0000313" key="2">
    <source>
        <dbReference type="Proteomes" id="UP001597110"/>
    </source>
</evidence>
<protein>
    <submittedName>
        <fullName evidence="1">Glycoside hydrolase family 19 protein</fullName>
    </submittedName>
</protein>
<dbReference type="SUPFAM" id="SSF53955">
    <property type="entry name" value="Lysozyme-like"/>
    <property type="match status" value="1"/>
</dbReference>
<dbReference type="InterPro" id="IPR023346">
    <property type="entry name" value="Lysozyme-like_dom_sf"/>
</dbReference>
<dbReference type="GO" id="GO:0016787">
    <property type="term" value="F:hydrolase activity"/>
    <property type="evidence" value="ECO:0007669"/>
    <property type="project" value="UniProtKB-KW"/>
</dbReference>
<dbReference type="Proteomes" id="UP001597110">
    <property type="component" value="Unassembled WGS sequence"/>
</dbReference>
<keyword evidence="2" id="KW-1185">Reference proteome</keyword>
<reference evidence="2" key="1">
    <citation type="journal article" date="2019" name="Int. J. Syst. Evol. Microbiol.">
        <title>The Global Catalogue of Microorganisms (GCM) 10K type strain sequencing project: providing services to taxonomists for standard genome sequencing and annotation.</title>
        <authorList>
            <consortium name="The Broad Institute Genomics Platform"/>
            <consortium name="The Broad Institute Genome Sequencing Center for Infectious Disease"/>
            <person name="Wu L."/>
            <person name="Ma J."/>
        </authorList>
    </citation>
    <scope>NUCLEOTIDE SEQUENCE [LARGE SCALE GENOMIC DNA]</scope>
    <source>
        <strain evidence="2">CCUG 55585</strain>
    </source>
</reference>
<dbReference type="InterPro" id="IPR052354">
    <property type="entry name" value="Cell_Wall_Dynamics_Protein"/>
</dbReference>
<dbReference type="RefSeq" id="WP_386822523.1">
    <property type="nucleotide sequence ID" value="NZ_JBHTIF010000001.1"/>
</dbReference>
<gene>
    <name evidence="1" type="ORF">ACFQ0E_04670</name>
</gene>
<dbReference type="PANTHER" id="PTHR34408:SF1">
    <property type="entry name" value="GLYCOSYL HYDROLASE FAMILY 19 DOMAIN-CONTAINING PROTEIN HI_1415"/>
    <property type="match status" value="1"/>
</dbReference>
<organism evidence="1 2">
    <name type="scientific">Lysobacter brunescens</name>
    <dbReference type="NCBI Taxonomy" id="262323"/>
    <lineage>
        <taxon>Bacteria</taxon>
        <taxon>Pseudomonadati</taxon>
        <taxon>Pseudomonadota</taxon>
        <taxon>Gammaproteobacteria</taxon>
        <taxon>Lysobacterales</taxon>
        <taxon>Lysobacteraceae</taxon>
        <taxon>Lysobacter</taxon>
    </lineage>
</organism>
<name>A0ABW2Y8M0_9GAMM</name>
<comment type="caution">
    <text evidence="1">The sequence shown here is derived from an EMBL/GenBank/DDBJ whole genome shotgun (WGS) entry which is preliminary data.</text>
</comment>
<keyword evidence="1" id="KW-0378">Hydrolase</keyword>
<accession>A0ABW2Y8M0</accession>
<sequence>MITTETLRRFAPRSRMPDVHARALEAARVSSSVVTPRRLCHFMGQIFVETGGIAHMVENLNYRNAARLDAIFRSVRGIGDAKALIARGPEAIANRVYANRLGNGDEASGDGWRYRGSGYKQLTGRANYRDIGRIVGLDLEADPELAREPEAAARIAFAFWDARGCSPLADAGDVEGITARINGPAKLGLAERRQAVLRAMSIWRQAMSPRDRHAS</sequence>
<dbReference type="PANTHER" id="PTHR34408">
    <property type="entry name" value="FAMILY PROTEIN, PUTATIVE-RELATED"/>
    <property type="match status" value="1"/>
</dbReference>
<proteinExistence type="predicted"/>
<dbReference type="Gene3D" id="1.10.530.10">
    <property type="match status" value="1"/>
</dbReference>